<dbReference type="AlphaFoldDB" id="A0A3M8PC67"/>
<accession>A0A3M8PC67</accession>
<keyword evidence="3" id="KW-1185">Reference proteome</keyword>
<proteinExistence type="predicted"/>
<name>A0A3M8PC67_9BACL</name>
<feature type="domain" description="Bacterial Ig-like" evidence="1">
    <location>
        <begin position="41"/>
        <end position="130"/>
    </location>
</feature>
<organism evidence="2 3">
    <name type="scientific">Planococcus salinus</name>
    <dbReference type="NCBI Taxonomy" id="1848460"/>
    <lineage>
        <taxon>Bacteria</taxon>
        <taxon>Bacillati</taxon>
        <taxon>Bacillota</taxon>
        <taxon>Bacilli</taxon>
        <taxon>Bacillales</taxon>
        <taxon>Caryophanaceae</taxon>
        <taxon>Planococcus</taxon>
    </lineage>
</organism>
<comment type="caution">
    <text evidence="2">The sequence shown here is derived from an EMBL/GenBank/DDBJ whole genome shotgun (WGS) entry which is preliminary data.</text>
</comment>
<protein>
    <recommendedName>
        <fullName evidence="1">Bacterial Ig-like domain-containing protein</fullName>
    </recommendedName>
</protein>
<dbReference type="Pfam" id="PF20251">
    <property type="entry name" value="Big_14"/>
    <property type="match status" value="1"/>
</dbReference>
<evidence type="ECO:0000313" key="3">
    <source>
        <dbReference type="Proteomes" id="UP000275473"/>
    </source>
</evidence>
<dbReference type="RefSeq" id="WP_123163970.1">
    <property type="nucleotide sequence ID" value="NZ_RIAX01000001.1"/>
</dbReference>
<dbReference type="InterPro" id="IPR046878">
    <property type="entry name" value="Big_14"/>
</dbReference>
<dbReference type="EMBL" id="RIAX01000001">
    <property type="protein sequence ID" value="RNF41223.1"/>
    <property type="molecule type" value="Genomic_DNA"/>
</dbReference>
<evidence type="ECO:0000313" key="2">
    <source>
        <dbReference type="EMBL" id="RNF41223.1"/>
    </source>
</evidence>
<reference evidence="2 3" key="1">
    <citation type="journal article" date="2018" name="Int. J. Syst. Evol. Microbiol.">
        <title>Planococcus salinus sp. nov., a moderately halophilic bacterium isolated from a saline-alkali soil.</title>
        <authorList>
            <person name="Gan L."/>
        </authorList>
    </citation>
    <scope>NUCLEOTIDE SEQUENCE [LARGE SCALE GENOMIC DNA]</scope>
    <source>
        <strain evidence="2 3">LCB217</strain>
    </source>
</reference>
<dbReference type="Proteomes" id="UP000275473">
    <property type="component" value="Unassembled WGS sequence"/>
</dbReference>
<evidence type="ECO:0000259" key="1">
    <source>
        <dbReference type="Pfam" id="PF20251"/>
    </source>
</evidence>
<sequence length="144" mass="16178">MKKNYLFYFYIVAFILFLVACQSSSLTEKARDQEIPISHGGITAETEKEQYSTSAERITLLIHNESEEDLTSGIRLHIQKKVDDIWYEVPYREGPVTEQGIIHSAGQTSALSCPTSELKHDLAPGEYRAVFGPVAAPFEVVKKN</sequence>
<dbReference type="PROSITE" id="PS51257">
    <property type="entry name" value="PROKAR_LIPOPROTEIN"/>
    <property type="match status" value="1"/>
</dbReference>
<dbReference type="OrthoDB" id="9779098at2"/>
<gene>
    <name evidence="2" type="ORF">EEX84_02430</name>
</gene>